<dbReference type="SUPFAM" id="SSF57850">
    <property type="entry name" value="RING/U-box"/>
    <property type="match status" value="1"/>
</dbReference>
<keyword evidence="1" id="KW-0479">Metal-binding</keyword>
<protein>
    <submittedName>
        <fullName evidence="6">Im:7152348</fullName>
    </submittedName>
</protein>
<dbReference type="SMART" id="SM00184">
    <property type="entry name" value="RING"/>
    <property type="match status" value="1"/>
</dbReference>
<dbReference type="InterPro" id="IPR013083">
    <property type="entry name" value="Znf_RING/FYVE/PHD"/>
</dbReference>
<dbReference type="Gene3D" id="3.30.40.10">
    <property type="entry name" value="Zinc/RING finger domain, C3HC4 (zinc finger)"/>
    <property type="match status" value="1"/>
</dbReference>
<evidence type="ECO:0000256" key="3">
    <source>
        <dbReference type="ARBA" id="ARBA00022833"/>
    </source>
</evidence>
<organism evidence="6 7">
    <name type="scientific">Gadus morhua</name>
    <name type="common">Atlantic cod</name>
    <dbReference type="NCBI Taxonomy" id="8049"/>
    <lineage>
        <taxon>Eukaryota</taxon>
        <taxon>Metazoa</taxon>
        <taxon>Chordata</taxon>
        <taxon>Craniata</taxon>
        <taxon>Vertebrata</taxon>
        <taxon>Euteleostomi</taxon>
        <taxon>Actinopterygii</taxon>
        <taxon>Neopterygii</taxon>
        <taxon>Teleostei</taxon>
        <taxon>Neoteleostei</taxon>
        <taxon>Acanthomorphata</taxon>
        <taxon>Zeiogadaria</taxon>
        <taxon>Gadariae</taxon>
        <taxon>Gadiformes</taxon>
        <taxon>Gadoidei</taxon>
        <taxon>Gadidae</taxon>
        <taxon>Gadus</taxon>
    </lineage>
</organism>
<dbReference type="GO" id="GO:0016567">
    <property type="term" value="P:protein ubiquitination"/>
    <property type="evidence" value="ECO:0007669"/>
    <property type="project" value="TreeGrafter"/>
</dbReference>
<keyword evidence="7" id="KW-1185">Reference proteome</keyword>
<evidence type="ECO:0000259" key="5">
    <source>
        <dbReference type="PROSITE" id="PS50089"/>
    </source>
</evidence>
<keyword evidence="3" id="KW-0862">Zinc</keyword>
<dbReference type="Proteomes" id="UP000694546">
    <property type="component" value="Chromosome 12"/>
</dbReference>
<dbReference type="Ensembl" id="ENSGMOT00000013108.2">
    <property type="protein sequence ID" value="ENSGMOP00000012770.2"/>
    <property type="gene ID" value="ENSGMOG00000011944.2"/>
</dbReference>
<dbReference type="PANTHER" id="PTHR22791">
    <property type="entry name" value="RING-TYPE DOMAIN-CONTAINING PROTEIN"/>
    <property type="match status" value="1"/>
</dbReference>
<reference evidence="6" key="2">
    <citation type="submission" date="2025-09" db="UniProtKB">
        <authorList>
            <consortium name="Ensembl"/>
        </authorList>
    </citation>
    <scope>IDENTIFICATION</scope>
</reference>
<dbReference type="InterPro" id="IPR027370">
    <property type="entry name" value="Znf-RING_euk"/>
</dbReference>
<evidence type="ECO:0000256" key="4">
    <source>
        <dbReference type="PROSITE-ProRule" id="PRU00175"/>
    </source>
</evidence>
<dbReference type="PANTHER" id="PTHR22791:SF31">
    <property type="entry name" value="IM:7152348"/>
    <property type="match status" value="1"/>
</dbReference>
<dbReference type="InterPro" id="IPR017907">
    <property type="entry name" value="Znf_RING_CS"/>
</dbReference>
<dbReference type="InterPro" id="IPR051435">
    <property type="entry name" value="RING_finger_E3_ubiq-ligases"/>
</dbReference>
<dbReference type="Pfam" id="PF13445">
    <property type="entry name" value="zf-RING_UBOX"/>
    <property type="match status" value="1"/>
</dbReference>
<dbReference type="InterPro" id="IPR001841">
    <property type="entry name" value="Znf_RING"/>
</dbReference>
<accession>A0A8C4ZGG1</accession>
<evidence type="ECO:0000256" key="2">
    <source>
        <dbReference type="ARBA" id="ARBA00022771"/>
    </source>
</evidence>
<name>A0A8C4ZGG1_GADMO</name>
<dbReference type="OMA" id="ALWVNSK"/>
<dbReference type="PROSITE" id="PS00518">
    <property type="entry name" value="ZF_RING_1"/>
    <property type="match status" value="1"/>
</dbReference>
<dbReference type="GO" id="GO:0008270">
    <property type="term" value="F:zinc ion binding"/>
    <property type="evidence" value="ECO:0007669"/>
    <property type="project" value="UniProtKB-KW"/>
</dbReference>
<evidence type="ECO:0000313" key="7">
    <source>
        <dbReference type="Proteomes" id="UP000694546"/>
    </source>
</evidence>
<dbReference type="GO" id="GO:0061630">
    <property type="term" value="F:ubiquitin protein ligase activity"/>
    <property type="evidence" value="ECO:0007669"/>
    <property type="project" value="TreeGrafter"/>
</dbReference>
<dbReference type="AlphaFoldDB" id="A0A8C4ZGG1"/>
<keyword evidence="2 4" id="KW-0863">Zinc-finger</keyword>
<evidence type="ECO:0000313" key="6">
    <source>
        <dbReference type="Ensembl" id="ENSGMOP00000012770.2"/>
    </source>
</evidence>
<sequence length="132" mass="14981">MVLCQDTECSVCLQAFTRLERIPRVLHCLHTFCTPCLESLSQGAGDLVTVPCPLCRRVTCVRRCVGLKGALWVDSNVWEYIPDREEEEEVVQEQRRPAGEVIGGKGGRTPQCLQKEEMYPLHMSLRNCVYLV</sequence>
<dbReference type="GeneTree" id="ENSGT00730000112922"/>
<feature type="domain" description="RING-type" evidence="5">
    <location>
        <begin position="9"/>
        <end position="56"/>
    </location>
</feature>
<dbReference type="PROSITE" id="PS50089">
    <property type="entry name" value="ZF_RING_2"/>
    <property type="match status" value="1"/>
</dbReference>
<reference evidence="6" key="1">
    <citation type="submission" date="2025-08" db="UniProtKB">
        <authorList>
            <consortium name="Ensembl"/>
        </authorList>
    </citation>
    <scope>IDENTIFICATION</scope>
</reference>
<proteinExistence type="predicted"/>
<evidence type="ECO:0000256" key="1">
    <source>
        <dbReference type="ARBA" id="ARBA00022723"/>
    </source>
</evidence>